<gene>
    <name evidence="3" type="ORF">SK128_023268</name>
</gene>
<evidence type="ECO:0000256" key="1">
    <source>
        <dbReference type="SAM" id="MobiDB-lite"/>
    </source>
</evidence>
<proteinExistence type="predicted"/>
<feature type="domain" description="Voltage-gated Na+ ion channel cytoplasmic" evidence="2">
    <location>
        <begin position="173"/>
        <end position="275"/>
    </location>
</feature>
<feature type="non-terminal residue" evidence="3">
    <location>
        <position position="327"/>
    </location>
</feature>
<dbReference type="EMBL" id="JAXCGZ010011889">
    <property type="protein sequence ID" value="KAK7073993.1"/>
    <property type="molecule type" value="Genomic_DNA"/>
</dbReference>
<feature type="region of interest" description="Disordered" evidence="1">
    <location>
        <begin position="274"/>
        <end position="304"/>
    </location>
</feature>
<keyword evidence="4" id="KW-1185">Reference proteome</keyword>
<evidence type="ECO:0000313" key="3">
    <source>
        <dbReference type="EMBL" id="KAK7073993.1"/>
    </source>
</evidence>
<protein>
    <recommendedName>
        <fullName evidence="2">Voltage-gated Na+ ion channel cytoplasmic domain-containing protein</fullName>
    </recommendedName>
</protein>
<dbReference type="Pfam" id="PF11933">
    <property type="entry name" value="Na_trans_cytopl"/>
    <property type="match status" value="1"/>
</dbReference>
<organism evidence="3 4">
    <name type="scientific">Halocaridina rubra</name>
    <name type="common">Hawaiian red shrimp</name>
    <dbReference type="NCBI Taxonomy" id="373956"/>
    <lineage>
        <taxon>Eukaryota</taxon>
        <taxon>Metazoa</taxon>
        <taxon>Ecdysozoa</taxon>
        <taxon>Arthropoda</taxon>
        <taxon>Crustacea</taxon>
        <taxon>Multicrustacea</taxon>
        <taxon>Malacostraca</taxon>
        <taxon>Eumalacostraca</taxon>
        <taxon>Eucarida</taxon>
        <taxon>Decapoda</taxon>
        <taxon>Pleocyemata</taxon>
        <taxon>Caridea</taxon>
        <taxon>Atyoidea</taxon>
        <taxon>Atyidae</taxon>
        <taxon>Halocaridina</taxon>
    </lineage>
</organism>
<dbReference type="AlphaFoldDB" id="A0AAN8X4M2"/>
<name>A0AAN8X4M2_HALRR</name>
<sequence>MKKKWKFWTQVKNGPILYYFSDSRHLIYCPVERNQPLECSKLGDVNKYEKFYKLSEVRSQSSSVYCKEWAIIQLPLFSLKCHIRKKKFLLIEVPDWEKEVSYFHPSPQYILHYNKVNEATPTLGVPVSCAWLLANHVSLFKDGGVAEFTFYGDSETLSLRPNLSAKEMSFSHASLSLPGSPFNLRRGSRGSHQFTWRTTNGRRFGDKKPLVLSTYLDAQEHLPYADDSAAVTPMSEENGAIIVPVYTNLGSRHNSYTSHTSRISYTSHGDLLNGKPLTTKESQLLSRSRMASRGVPEDSSMEPEEVLALKLKNQEANPFIDPIQKHT</sequence>
<accession>A0AAN8X4M2</accession>
<dbReference type="InterPro" id="IPR024583">
    <property type="entry name" value="Na_trans_cytopl"/>
</dbReference>
<reference evidence="3 4" key="1">
    <citation type="submission" date="2023-11" db="EMBL/GenBank/DDBJ databases">
        <title>Halocaridina rubra genome assembly.</title>
        <authorList>
            <person name="Smith C."/>
        </authorList>
    </citation>
    <scope>NUCLEOTIDE SEQUENCE [LARGE SCALE GENOMIC DNA]</scope>
    <source>
        <strain evidence="3">EP-1</strain>
        <tissue evidence="3">Whole</tissue>
    </source>
</reference>
<evidence type="ECO:0000259" key="2">
    <source>
        <dbReference type="Pfam" id="PF11933"/>
    </source>
</evidence>
<evidence type="ECO:0000313" key="4">
    <source>
        <dbReference type="Proteomes" id="UP001381693"/>
    </source>
</evidence>
<comment type="caution">
    <text evidence="3">The sequence shown here is derived from an EMBL/GenBank/DDBJ whole genome shotgun (WGS) entry which is preliminary data.</text>
</comment>
<dbReference type="Proteomes" id="UP001381693">
    <property type="component" value="Unassembled WGS sequence"/>
</dbReference>